<name>A0A8H3QZP5_9GLOM</name>
<dbReference type="SUPFAM" id="SSF52540">
    <property type="entry name" value="P-loop containing nucleoside triphosphate hydrolases"/>
    <property type="match status" value="1"/>
</dbReference>
<dbReference type="OrthoDB" id="432234at2759"/>
<gene>
    <name evidence="1" type="ORF">RCL2_002466300</name>
</gene>
<accession>A0A8H3QZP5</accession>
<protein>
    <submittedName>
        <fullName evidence="1">AAA family ATPase</fullName>
    </submittedName>
</protein>
<comment type="caution">
    <text evidence="1">The sequence shown here is derived from an EMBL/GenBank/DDBJ whole genome shotgun (WGS) entry which is preliminary data.</text>
</comment>
<sequence length="259" mass="30361">MNENGWEHLKTILSLTDNANPMHYYHDRLGSIRNKLWKNPKLSERSKWIHHWERDEFQNRGAIHTHEVKQLLLYQIHIIILKPEDQWVVPYHASTLLLWQAHYYFMCVTSKPLLITVYYKYITKPEPIGASPPFSRSKSIKPIHIISSTNRQYWINLNGKYVKITSSISNSDLQPIIPYFTRYSSIIRIIRTDNQNFNYNILASSLGSYSSRHQFPIQNAYALIVHKTQGLTLIFIKVPLDSQMLTTSQAYVAISRSKT</sequence>
<organism evidence="1 2">
    <name type="scientific">Rhizophagus clarus</name>
    <dbReference type="NCBI Taxonomy" id="94130"/>
    <lineage>
        <taxon>Eukaryota</taxon>
        <taxon>Fungi</taxon>
        <taxon>Fungi incertae sedis</taxon>
        <taxon>Mucoromycota</taxon>
        <taxon>Glomeromycotina</taxon>
        <taxon>Glomeromycetes</taxon>
        <taxon>Glomerales</taxon>
        <taxon>Glomeraceae</taxon>
        <taxon>Rhizophagus</taxon>
    </lineage>
</organism>
<dbReference type="AlphaFoldDB" id="A0A8H3QZP5"/>
<evidence type="ECO:0000313" key="2">
    <source>
        <dbReference type="Proteomes" id="UP000615446"/>
    </source>
</evidence>
<dbReference type="Proteomes" id="UP000615446">
    <property type="component" value="Unassembled WGS sequence"/>
</dbReference>
<proteinExistence type="predicted"/>
<dbReference type="EMBL" id="BLAL01000262">
    <property type="protein sequence ID" value="GES98103.1"/>
    <property type="molecule type" value="Genomic_DNA"/>
</dbReference>
<dbReference type="CDD" id="cd18809">
    <property type="entry name" value="SF1_C_RecD"/>
    <property type="match status" value="1"/>
</dbReference>
<reference evidence="1" key="1">
    <citation type="submission" date="2019-10" db="EMBL/GenBank/DDBJ databases">
        <title>Conservation and host-specific expression of non-tandemly repeated heterogenous ribosome RNA gene in arbuscular mycorrhizal fungi.</title>
        <authorList>
            <person name="Maeda T."/>
            <person name="Kobayashi Y."/>
            <person name="Nakagawa T."/>
            <person name="Ezawa T."/>
            <person name="Yamaguchi K."/>
            <person name="Bino T."/>
            <person name="Nishimoto Y."/>
            <person name="Shigenobu S."/>
            <person name="Kawaguchi M."/>
        </authorList>
    </citation>
    <scope>NUCLEOTIDE SEQUENCE</scope>
    <source>
        <strain evidence="1">HR1</strain>
    </source>
</reference>
<evidence type="ECO:0000313" key="1">
    <source>
        <dbReference type="EMBL" id="GES98103.1"/>
    </source>
</evidence>
<dbReference type="InterPro" id="IPR027417">
    <property type="entry name" value="P-loop_NTPase"/>
</dbReference>